<dbReference type="PANTHER" id="PTHR28583:SF1">
    <property type="entry name" value="ACID CERAMIDASE"/>
    <property type="match status" value="1"/>
</dbReference>
<protein>
    <recommendedName>
        <fullName evidence="1">ceramidase</fullName>
        <ecNumber evidence="1">3.5.1.23</ecNumber>
    </recommendedName>
</protein>
<reference evidence="2" key="1">
    <citation type="submission" date="2025-08" db="UniProtKB">
        <authorList>
            <consortium name="Ensembl"/>
        </authorList>
    </citation>
    <scope>IDENTIFICATION</scope>
</reference>
<keyword evidence="3" id="KW-1185">Reference proteome</keyword>
<sequence length="72" mass="8031">MIADCTMVSNFLQPLMVDTLPNPFSDEIKGIATVSGIPLGKKTQIFFFNFCNLGEVVLFNIFYEVFTVCTSI</sequence>
<dbReference type="PANTHER" id="PTHR28583">
    <property type="entry name" value="ACID AMIDASE"/>
    <property type="match status" value="1"/>
</dbReference>
<reference evidence="2" key="2">
    <citation type="submission" date="2025-09" db="UniProtKB">
        <authorList>
            <consortium name="Ensembl"/>
        </authorList>
    </citation>
    <scope>IDENTIFICATION</scope>
</reference>
<organism evidence="2 3">
    <name type="scientific">Seriola lalandi dorsalis</name>
    <dbReference type="NCBI Taxonomy" id="1841481"/>
    <lineage>
        <taxon>Eukaryota</taxon>
        <taxon>Metazoa</taxon>
        <taxon>Chordata</taxon>
        <taxon>Craniata</taxon>
        <taxon>Vertebrata</taxon>
        <taxon>Euteleostomi</taxon>
        <taxon>Actinopterygii</taxon>
        <taxon>Neopterygii</taxon>
        <taxon>Teleostei</taxon>
        <taxon>Neoteleostei</taxon>
        <taxon>Acanthomorphata</taxon>
        <taxon>Carangaria</taxon>
        <taxon>Carangiformes</taxon>
        <taxon>Carangidae</taxon>
        <taxon>Seriola</taxon>
    </lineage>
</organism>
<accession>A0A3B4WHA9</accession>
<dbReference type="GO" id="GO:0017040">
    <property type="term" value="F:N-acylsphingosine amidohydrolase activity"/>
    <property type="evidence" value="ECO:0007669"/>
    <property type="project" value="UniProtKB-EC"/>
</dbReference>
<dbReference type="Ensembl" id="ENSSLDT00000003436.1">
    <property type="protein sequence ID" value="ENSSLDP00000003320.1"/>
    <property type="gene ID" value="ENSSLDG00000002617.1"/>
</dbReference>
<dbReference type="STRING" id="1841481.ENSSLDP00000003320"/>
<dbReference type="EC" id="3.5.1.23" evidence="1"/>
<proteinExistence type="predicted"/>
<evidence type="ECO:0000313" key="3">
    <source>
        <dbReference type="Proteomes" id="UP000261360"/>
    </source>
</evidence>
<evidence type="ECO:0000256" key="1">
    <source>
        <dbReference type="ARBA" id="ARBA00011891"/>
    </source>
</evidence>
<dbReference type="Proteomes" id="UP000261360">
    <property type="component" value="Unplaced"/>
</dbReference>
<name>A0A3B4WHA9_SERLL</name>
<evidence type="ECO:0000313" key="2">
    <source>
        <dbReference type="Ensembl" id="ENSSLDP00000003320.1"/>
    </source>
</evidence>
<dbReference type="AlphaFoldDB" id="A0A3B4WHA9"/>